<dbReference type="CDD" id="cd15482">
    <property type="entry name" value="Sialidase_non-viral"/>
    <property type="match status" value="2"/>
</dbReference>
<reference evidence="1" key="1">
    <citation type="submission" date="2018-10" db="EMBL/GenBank/DDBJ databases">
        <title>Hidden diversity of soil giant viruses.</title>
        <authorList>
            <person name="Schulz F."/>
            <person name="Alteio L."/>
            <person name="Goudeau D."/>
            <person name="Ryan E.M."/>
            <person name="Malmstrom R.R."/>
            <person name="Blanchard J."/>
            <person name="Woyke T."/>
        </authorList>
    </citation>
    <scope>NUCLEOTIDE SEQUENCE</scope>
    <source>
        <strain evidence="1">HAV1</strain>
    </source>
</reference>
<accession>A0A3G5A3T7</accession>
<gene>
    <name evidence="1" type="ORF">Harvfovirus9_1</name>
</gene>
<feature type="non-terminal residue" evidence="1">
    <location>
        <position position="348"/>
    </location>
</feature>
<dbReference type="InterPro" id="IPR036278">
    <property type="entry name" value="Sialidase_sf"/>
</dbReference>
<name>A0A3G5A3T7_9VIRU</name>
<dbReference type="Gene3D" id="2.120.10.10">
    <property type="match status" value="2"/>
</dbReference>
<sequence>MADIKIIRKDVNVGYPDGEDPVPISGLATQAVPGMNTTIYYGAAVDPYIVVSPKNPCVIIVAWQNDRLSTKGALEAGIAYSHNRGKSWCRVVVPFQITIGGVVNRITQPSLAYSADGARVFLTVMAANTTRNPESITQSGIATSYSDDDGVTWGKPVFNISEPFSIEEGTVDDLPTITADPKCANNIYVVWERFVAPRTSHANTYLSRSNDKGASWFPAVAIYDATFDLKKSGLSNGKEADNQTLFNTVVPVENNLYNYMTRIYASPNATSEQYANDTFPYKYTDSDIAFIVSKDNGISWGNEAKVVTTTSYNASVFTGGYCYDINGNIVGGIGTLVRTGSPGAFAVA</sequence>
<dbReference type="SUPFAM" id="SSF50939">
    <property type="entry name" value="Sialidases"/>
    <property type="match status" value="1"/>
</dbReference>
<evidence type="ECO:0000313" key="1">
    <source>
        <dbReference type="EMBL" id="AYV80871.1"/>
    </source>
</evidence>
<organism evidence="1">
    <name type="scientific">Harvfovirus sp</name>
    <dbReference type="NCBI Taxonomy" id="2487768"/>
    <lineage>
        <taxon>Viruses</taxon>
        <taxon>Varidnaviria</taxon>
        <taxon>Bamfordvirae</taxon>
        <taxon>Nucleocytoviricota</taxon>
        <taxon>Megaviricetes</taxon>
        <taxon>Imitervirales</taxon>
        <taxon>Mimiviridae</taxon>
        <taxon>Klosneuvirinae</taxon>
    </lineage>
</organism>
<proteinExistence type="predicted"/>
<protein>
    <submittedName>
        <fullName evidence="1">Exo-alpha-sialidase</fullName>
    </submittedName>
</protein>
<dbReference type="EMBL" id="MK072251">
    <property type="protein sequence ID" value="AYV80871.1"/>
    <property type="molecule type" value="Genomic_DNA"/>
</dbReference>